<evidence type="ECO:0000313" key="1">
    <source>
        <dbReference type="EMBL" id="CAH3046661.1"/>
    </source>
</evidence>
<proteinExistence type="predicted"/>
<accession>A0AAU9W892</accession>
<protein>
    <submittedName>
        <fullName evidence="1">Uncharacterized protein</fullName>
    </submittedName>
</protein>
<dbReference type="Gene3D" id="3.40.50.1820">
    <property type="entry name" value="alpha/beta hydrolase"/>
    <property type="match status" value="1"/>
</dbReference>
<reference evidence="1 2" key="1">
    <citation type="submission" date="2022-05" db="EMBL/GenBank/DDBJ databases">
        <authorList>
            <consortium name="Genoscope - CEA"/>
            <person name="William W."/>
        </authorList>
    </citation>
    <scope>NUCLEOTIDE SEQUENCE [LARGE SCALE GENOMIC DNA]</scope>
</reference>
<organism evidence="1 2">
    <name type="scientific">Pocillopora meandrina</name>
    <dbReference type="NCBI Taxonomy" id="46732"/>
    <lineage>
        <taxon>Eukaryota</taxon>
        <taxon>Metazoa</taxon>
        <taxon>Cnidaria</taxon>
        <taxon>Anthozoa</taxon>
        <taxon>Hexacorallia</taxon>
        <taxon>Scleractinia</taxon>
        <taxon>Astrocoeniina</taxon>
        <taxon>Pocilloporidae</taxon>
        <taxon>Pocillopora</taxon>
    </lineage>
</organism>
<evidence type="ECO:0000313" key="2">
    <source>
        <dbReference type="Proteomes" id="UP001159428"/>
    </source>
</evidence>
<sequence>MASLLTEQNQRVEFVAMIDTFPWLPRSRTITTRLFSMKKDGWLPSRHVQLQFESYLEKFAVDSLKMSVDEYRQIREIHSQDWMVDELQKRSLTKGLTTYDLWTLRDALLRNQAIANRTHQEWQPAEVPLTFLKCQERRFFPRNPTSHGIEEVWSQLVDGGTTVLVCPGDHYSLSELPRTQVTGGILATALAFTYRTLFPEFPTPLRTFNQRRAVGKLSSGVGVFLHSKKGNKMPHYGDLFFHEDSHKLELRSKSGEGEAIQNEKTKKIIDLKDNYTMVQPGRLVCSALKYTWRKRRVGGYESGNLGHIASIATSRRVYNLKFCDYSGLKAFYNMVEAVFALKLLTI</sequence>
<keyword evidence="2" id="KW-1185">Reference proteome</keyword>
<comment type="caution">
    <text evidence="1">The sequence shown here is derived from an EMBL/GenBank/DDBJ whole genome shotgun (WGS) entry which is preliminary data.</text>
</comment>
<dbReference type="AlphaFoldDB" id="A0AAU9W892"/>
<name>A0AAU9W892_9CNID</name>
<dbReference type="Proteomes" id="UP001159428">
    <property type="component" value="Unassembled WGS sequence"/>
</dbReference>
<dbReference type="SUPFAM" id="SSF53474">
    <property type="entry name" value="alpha/beta-Hydrolases"/>
    <property type="match status" value="1"/>
</dbReference>
<dbReference type="EMBL" id="CALNXJ010000008">
    <property type="protein sequence ID" value="CAH3046661.1"/>
    <property type="molecule type" value="Genomic_DNA"/>
</dbReference>
<dbReference type="InterPro" id="IPR029058">
    <property type="entry name" value="AB_hydrolase_fold"/>
</dbReference>
<gene>
    <name evidence="1" type="ORF">PMEA_00033380</name>
</gene>